<dbReference type="HOGENOM" id="CLU_1131660_0_0_9"/>
<dbReference type="InterPro" id="IPR016071">
    <property type="entry name" value="Staphylococal_nuclease_OB-fold"/>
</dbReference>
<dbReference type="PROSITE" id="PS50830">
    <property type="entry name" value="TNASE_3"/>
    <property type="match status" value="1"/>
</dbReference>
<evidence type="ECO:0000256" key="2">
    <source>
        <dbReference type="SAM" id="SignalP"/>
    </source>
</evidence>
<evidence type="ECO:0000313" key="4">
    <source>
        <dbReference type="EMBL" id="ESK66177.1"/>
    </source>
</evidence>
<dbReference type="STRING" id="592010.GCWU000182_000520"/>
<feature type="region of interest" description="Disordered" evidence="1">
    <location>
        <begin position="220"/>
        <end position="245"/>
    </location>
</feature>
<gene>
    <name evidence="4" type="ORF">GCWU000182_000520</name>
</gene>
<comment type="caution">
    <text evidence="4">The sequence shown here is derived from an EMBL/GenBank/DDBJ whole genome shotgun (WGS) entry which is preliminary data.</text>
</comment>
<evidence type="ECO:0000313" key="5">
    <source>
        <dbReference type="Proteomes" id="UP000019050"/>
    </source>
</evidence>
<evidence type="ECO:0000256" key="1">
    <source>
        <dbReference type="SAM" id="MobiDB-lite"/>
    </source>
</evidence>
<dbReference type="InterPro" id="IPR008613">
    <property type="entry name" value="Excalibur_Ca-bd_domain"/>
</dbReference>
<protein>
    <submittedName>
        <fullName evidence="4">Excalibur domain protein</fullName>
    </submittedName>
</protein>
<dbReference type="AlphaFoldDB" id="W1Q4P2"/>
<dbReference type="SUPFAM" id="SSF50199">
    <property type="entry name" value="Staphylococcal nuclease"/>
    <property type="match status" value="1"/>
</dbReference>
<dbReference type="eggNOG" id="COG1525">
    <property type="taxonomic scope" value="Bacteria"/>
</dbReference>
<feature type="domain" description="TNase-like" evidence="3">
    <location>
        <begin position="46"/>
        <end position="177"/>
    </location>
</feature>
<dbReference type="Proteomes" id="UP000019050">
    <property type="component" value="Unassembled WGS sequence"/>
</dbReference>
<dbReference type="SMART" id="SM00894">
    <property type="entry name" value="Excalibur"/>
    <property type="match status" value="1"/>
</dbReference>
<dbReference type="Pfam" id="PF00565">
    <property type="entry name" value="SNase"/>
    <property type="match status" value="1"/>
</dbReference>
<feature type="compositionally biased region" description="Basic and acidic residues" evidence="1">
    <location>
        <begin position="230"/>
        <end position="245"/>
    </location>
</feature>
<accession>W1Q4P2</accession>
<reference evidence="4" key="1">
    <citation type="submission" date="2013-06" db="EMBL/GenBank/DDBJ databases">
        <authorList>
            <person name="Weinstock G."/>
            <person name="Sodergren E."/>
            <person name="Clifton S."/>
            <person name="Fulton L."/>
            <person name="Fulton B."/>
            <person name="Courtney L."/>
            <person name="Fronick C."/>
            <person name="Harrison M."/>
            <person name="Strong C."/>
            <person name="Farmer C."/>
            <person name="Delahaunty K."/>
            <person name="Markovic C."/>
            <person name="Hall O."/>
            <person name="Minx P."/>
            <person name="Tomlinson C."/>
            <person name="Mitreva M."/>
            <person name="Nelson J."/>
            <person name="Hou S."/>
            <person name="Wollam A."/>
            <person name="Pepin K.H."/>
            <person name="Johnson M."/>
            <person name="Bhonagiri V."/>
            <person name="Nash W.E."/>
            <person name="Warren W."/>
            <person name="Chinwalla A."/>
            <person name="Mardis E.R."/>
            <person name="Wilson R.K."/>
        </authorList>
    </citation>
    <scope>NUCLEOTIDE SEQUENCE [LARGE SCALE GENOMIC DNA]</scope>
    <source>
        <strain evidence="4">ATCC 49176</strain>
    </source>
</reference>
<feature type="chain" id="PRO_5038440086" evidence="2">
    <location>
        <begin position="22"/>
        <end position="245"/>
    </location>
</feature>
<dbReference type="GeneID" id="84818102"/>
<sequence length="245" mass="26512">MKKSVYISASFLLLCAGSTLSANVSAKVSQDSLGYKVLAQQTGDRKVTKVKSIEALEGDLIKVTLPDDSSYEAHLAMVNAPEMKGNKPFAKEAKERLNSLLEEADTLNVEESGGAEQKIDGKSTLFLWADDVLLQEALVTEGLARVDYIQSADEPYLKVMRESEDYAKQSSSKIWSQSGVYSNDPVRKDLSASQAQTPAAAPAQPSVFYKNCKEVKAAGAAPIRPGDPGWDPKFDRDGDGIGCER</sequence>
<dbReference type="EMBL" id="ACIN03000003">
    <property type="protein sequence ID" value="ESK66177.1"/>
    <property type="molecule type" value="Genomic_DNA"/>
</dbReference>
<dbReference type="SMART" id="SM00318">
    <property type="entry name" value="SNc"/>
    <property type="match status" value="1"/>
</dbReference>
<keyword evidence="5" id="KW-1185">Reference proteome</keyword>
<keyword evidence="2" id="KW-0732">Signal</keyword>
<dbReference type="RefSeq" id="WP_023391171.1">
    <property type="nucleotide sequence ID" value="NZ_KI535340.1"/>
</dbReference>
<organism evidence="4 5">
    <name type="scientific">Abiotrophia defectiva ATCC 49176</name>
    <dbReference type="NCBI Taxonomy" id="592010"/>
    <lineage>
        <taxon>Bacteria</taxon>
        <taxon>Bacillati</taxon>
        <taxon>Bacillota</taxon>
        <taxon>Bacilli</taxon>
        <taxon>Lactobacillales</taxon>
        <taxon>Aerococcaceae</taxon>
        <taxon>Abiotrophia</taxon>
    </lineage>
</organism>
<dbReference type="InterPro" id="IPR035437">
    <property type="entry name" value="SNase_OB-fold_sf"/>
</dbReference>
<dbReference type="OrthoDB" id="2139622at2"/>
<name>W1Q4P2_ABIDE</name>
<dbReference type="Gene3D" id="2.40.50.90">
    <property type="match status" value="1"/>
</dbReference>
<dbReference type="Pfam" id="PF05901">
    <property type="entry name" value="Excalibur"/>
    <property type="match status" value="1"/>
</dbReference>
<evidence type="ECO:0000259" key="3">
    <source>
        <dbReference type="PROSITE" id="PS50830"/>
    </source>
</evidence>
<proteinExistence type="predicted"/>
<feature type="signal peptide" evidence="2">
    <location>
        <begin position="1"/>
        <end position="21"/>
    </location>
</feature>